<evidence type="ECO:0000313" key="2">
    <source>
        <dbReference type="Proteomes" id="UP001172159"/>
    </source>
</evidence>
<protein>
    <submittedName>
        <fullName evidence="1">Uncharacterized protein</fullName>
    </submittedName>
</protein>
<name>A0AA40K3S5_9PEZI</name>
<reference evidence="1" key="1">
    <citation type="submission" date="2023-06" db="EMBL/GenBank/DDBJ databases">
        <title>Genome-scale phylogeny and comparative genomics of the fungal order Sordariales.</title>
        <authorList>
            <consortium name="Lawrence Berkeley National Laboratory"/>
            <person name="Hensen N."/>
            <person name="Bonometti L."/>
            <person name="Westerberg I."/>
            <person name="Brannstrom I.O."/>
            <person name="Guillou S."/>
            <person name="Cros-Aarteil S."/>
            <person name="Calhoun S."/>
            <person name="Haridas S."/>
            <person name="Kuo A."/>
            <person name="Mondo S."/>
            <person name="Pangilinan J."/>
            <person name="Riley R."/>
            <person name="Labutti K."/>
            <person name="Andreopoulos B."/>
            <person name="Lipzen A."/>
            <person name="Chen C."/>
            <person name="Yanf M."/>
            <person name="Daum C."/>
            <person name="Ng V."/>
            <person name="Clum A."/>
            <person name="Steindorff A."/>
            <person name="Ohm R."/>
            <person name="Martin F."/>
            <person name="Silar P."/>
            <person name="Natvig D."/>
            <person name="Lalanne C."/>
            <person name="Gautier V."/>
            <person name="Ament-Velasquez S.L."/>
            <person name="Kruys A."/>
            <person name="Hutchinson M.I."/>
            <person name="Powell A.J."/>
            <person name="Barry K."/>
            <person name="Miller A.N."/>
            <person name="Grigoriev I.V."/>
            <person name="Debuchy R."/>
            <person name="Gladieux P."/>
            <person name="Thoren M.H."/>
            <person name="Johannesson H."/>
        </authorList>
    </citation>
    <scope>NUCLEOTIDE SEQUENCE</scope>
    <source>
        <strain evidence="1">CBS 540.89</strain>
    </source>
</reference>
<comment type="caution">
    <text evidence="1">The sequence shown here is derived from an EMBL/GenBank/DDBJ whole genome shotgun (WGS) entry which is preliminary data.</text>
</comment>
<evidence type="ECO:0000313" key="1">
    <source>
        <dbReference type="EMBL" id="KAK0744795.1"/>
    </source>
</evidence>
<dbReference type="EMBL" id="JAUKTV010000002">
    <property type="protein sequence ID" value="KAK0744795.1"/>
    <property type="molecule type" value="Genomic_DNA"/>
</dbReference>
<accession>A0AA40K3S5</accession>
<organism evidence="1 2">
    <name type="scientific">Apiosordaria backusii</name>
    <dbReference type="NCBI Taxonomy" id="314023"/>
    <lineage>
        <taxon>Eukaryota</taxon>
        <taxon>Fungi</taxon>
        <taxon>Dikarya</taxon>
        <taxon>Ascomycota</taxon>
        <taxon>Pezizomycotina</taxon>
        <taxon>Sordariomycetes</taxon>
        <taxon>Sordariomycetidae</taxon>
        <taxon>Sordariales</taxon>
        <taxon>Lasiosphaeriaceae</taxon>
        <taxon>Apiosordaria</taxon>
    </lineage>
</organism>
<dbReference type="AlphaFoldDB" id="A0AA40K3S5"/>
<keyword evidence="2" id="KW-1185">Reference proteome</keyword>
<proteinExistence type="predicted"/>
<sequence>MQHADPSIPCICTAFLVFQDRLSAHPFAGSRDRTLTCHSGILLLPERPEIPPPPFATIPFSHATDRDFADRGDNLEQIHKRHPKPAARVHLSTKRWLEVGDCRHPSSSTSSKWRRHSQRDSTIALMEECFQS</sequence>
<dbReference type="Proteomes" id="UP001172159">
    <property type="component" value="Unassembled WGS sequence"/>
</dbReference>
<gene>
    <name evidence="1" type="ORF">B0T21DRAFT_93250</name>
</gene>